<sequence>MAARCRVIVRWPGTTSRTTTTTTRSTMYTDETPEDVQFDQDREQVKLMASEAVTTAAPRRPMDLMAAAEEAERHARELRRQAALLAQAQLEASRPRMPELGGEGDHAVVSFTKYQSGREYRYAAIGWRVGRSVRWAVTGETTSRFNWNGLLEFIGEANWPSLHLMVVDKLLGPTPGNEPPVAEKMGPFGRVESTRRATWFGV</sequence>
<proteinExistence type="predicted"/>
<dbReference type="EMBL" id="MH001452">
    <property type="protein sequence ID" value="AVO21931.1"/>
    <property type="molecule type" value="Genomic_DNA"/>
</dbReference>
<evidence type="ECO:0000313" key="2">
    <source>
        <dbReference type="Proteomes" id="UP000240545"/>
    </source>
</evidence>
<reference evidence="1 2" key="1">
    <citation type="submission" date="2018-02" db="EMBL/GenBank/DDBJ databases">
        <authorList>
            <person name="Peister A."/>
            <person name="Blumer L.S."/>
            <person name="Woods A.L."/>
            <person name="Barnwell T.D."/>
            <person name="Blakley J.S."/>
            <person name="Campbell R.P."/>
            <person name="Doctor-Smith M.B."/>
            <person name="Garner J."/>
            <person name="Hughes S.J."/>
            <person name="Garlena R.A."/>
            <person name="Russell D.A."/>
            <person name="Pope W.H."/>
            <person name="Jacobs-Sera D."/>
            <person name="Hatfull G.F."/>
        </authorList>
    </citation>
    <scope>NUCLEOTIDE SEQUENCE [LARGE SCALE GENOMIC DNA]</scope>
</reference>
<dbReference type="Proteomes" id="UP000240545">
    <property type="component" value="Genome"/>
</dbReference>
<accession>A0A2P1JS30</accession>
<gene>
    <name evidence="1" type="primary">84</name>
    <name evidence="1" type="ORF">SEA_KHETH_84</name>
</gene>
<evidence type="ECO:0000313" key="1">
    <source>
        <dbReference type="EMBL" id="AVO21931.1"/>
    </source>
</evidence>
<organism evidence="1 2">
    <name type="scientific">Mycobacterium phage Kheth</name>
    <dbReference type="NCBI Taxonomy" id="2108124"/>
    <lineage>
        <taxon>Viruses</taxon>
        <taxon>Duplodnaviria</taxon>
        <taxon>Heunggongvirae</taxon>
        <taxon>Uroviricota</taxon>
        <taxon>Caudoviricetes</taxon>
        <taxon>Bclasvirinae</taxon>
        <taxon>Rosebushvirus</taxon>
        <taxon>Rosebushvirus rosebush</taxon>
    </lineage>
</organism>
<protein>
    <submittedName>
        <fullName evidence="1">Uncharacterized protein</fullName>
    </submittedName>
</protein>
<name>A0A2P1JS30_9CAUD</name>